<dbReference type="AlphaFoldDB" id="A0A3G3IFK4"/>
<sequence>MNGFFEAMRAKGFSNCTTASVRKLTCPDCGFQFSLVYARAVACQGCSEACRGCPKVRCARCDNEFFLDRSPDVEDRIQERTLADHICRIVNDHHESKGIEIANR</sequence>
<reference evidence="1 2" key="1">
    <citation type="submission" date="2016-10" db="EMBL/GenBank/DDBJ databases">
        <title>Complete genome of the TMA-utilizing, human hosted archaeon Methanomethylophilus alvus Gen. nov, sp. nov., strain Mx-05, derived from a pure culture.</title>
        <authorList>
            <person name="Brugere J.-F."/>
            <person name="Ben Hania W."/>
            <person name="Chaudhary P.P."/>
            <person name="Gaci N."/>
            <person name="Borrel G."/>
            <person name="Cao Van Tuat L."/>
            <person name="Fardeau M.-L."/>
            <person name="Harris H.M.B."/>
            <person name="O'Toole P.W."/>
            <person name="Ollivier B."/>
        </authorList>
    </citation>
    <scope>NUCLEOTIDE SEQUENCE [LARGE SCALE GENOMIC DNA]</scope>
    <source>
        <strain evidence="1 2">Mx-05</strain>
    </source>
</reference>
<dbReference type="OMA" id="ICRIVND"/>
<proteinExistence type="predicted"/>
<dbReference type="EMBL" id="CP017686">
    <property type="protein sequence ID" value="AYQ54595.1"/>
    <property type="molecule type" value="Genomic_DNA"/>
</dbReference>
<protein>
    <submittedName>
        <fullName evidence="1">Uncharacterized protein</fullName>
    </submittedName>
</protein>
<gene>
    <name evidence="1" type="ORF">BKD89_02055</name>
</gene>
<accession>A0A3G3IFK4</accession>
<evidence type="ECO:0000313" key="2">
    <source>
        <dbReference type="Proteomes" id="UP000273278"/>
    </source>
</evidence>
<evidence type="ECO:0000313" key="1">
    <source>
        <dbReference type="EMBL" id="AYQ54595.1"/>
    </source>
</evidence>
<organism evidence="1 2">
    <name type="scientific">Methanomethylophilus alvi</name>
    <dbReference type="NCBI Taxonomy" id="1291540"/>
    <lineage>
        <taxon>Archaea</taxon>
        <taxon>Methanobacteriati</taxon>
        <taxon>Thermoplasmatota</taxon>
        <taxon>Thermoplasmata</taxon>
        <taxon>Methanomassiliicoccales</taxon>
        <taxon>Methanomethylophilaceae</taxon>
        <taxon>Methanomethylophilus</taxon>
    </lineage>
</organism>
<dbReference type="Proteomes" id="UP000273278">
    <property type="component" value="Chromosome"/>
</dbReference>
<name>A0A3G3IFK4_9ARCH</name>
<dbReference type="RefSeq" id="WP_015504313.1">
    <property type="nucleotide sequence ID" value="NZ_CAYATU010000015.1"/>
</dbReference>
<dbReference type="GeneID" id="41321213"/>